<comment type="caution">
    <text evidence="4">The sequence shown here is derived from an EMBL/GenBank/DDBJ whole genome shotgun (WGS) entry which is preliminary data.</text>
</comment>
<evidence type="ECO:0000313" key="5">
    <source>
        <dbReference type="Proteomes" id="UP000775213"/>
    </source>
</evidence>
<keyword evidence="5" id="KW-1185">Reference proteome</keyword>
<keyword evidence="1" id="KW-0677">Repeat</keyword>
<evidence type="ECO:0000313" key="4">
    <source>
        <dbReference type="EMBL" id="KAH0436592.1"/>
    </source>
</evidence>
<proteinExistence type="predicted"/>
<dbReference type="EMBL" id="JAGFBR010000747">
    <property type="protein sequence ID" value="KAH0436592.1"/>
    <property type="molecule type" value="Genomic_DNA"/>
</dbReference>
<dbReference type="Pfam" id="PF12796">
    <property type="entry name" value="Ank_2"/>
    <property type="match status" value="1"/>
</dbReference>
<evidence type="ECO:0000256" key="3">
    <source>
        <dbReference type="PROSITE-ProRule" id="PRU00023"/>
    </source>
</evidence>
<dbReference type="PANTHER" id="PTHR24166">
    <property type="entry name" value="ROLLING PEBBLES, ISOFORM B"/>
    <property type="match status" value="1"/>
</dbReference>
<organism evidence="4 5">
    <name type="scientific">Dendrobium chrysotoxum</name>
    <name type="common">Orchid</name>
    <dbReference type="NCBI Taxonomy" id="161865"/>
    <lineage>
        <taxon>Eukaryota</taxon>
        <taxon>Viridiplantae</taxon>
        <taxon>Streptophyta</taxon>
        <taxon>Embryophyta</taxon>
        <taxon>Tracheophyta</taxon>
        <taxon>Spermatophyta</taxon>
        <taxon>Magnoliopsida</taxon>
        <taxon>Liliopsida</taxon>
        <taxon>Asparagales</taxon>
        <taxon>Orchidaceae</taxon>
        <taxon>Epidendroideae</taxon>
        <taxon>Malaxideae</taxon>
        <taxon>Dendrobiinae</taxon>
        <taxon>Dendrobium</taxon>
    </lineage>
</organism>
<dbReference type="InterPro" id="IPR050889">
    <property type="entry name" value="Dendritic_Spine_Reg/Scaffold"/>
</dbReference>
<dbReference type="Gene3D" id="1.25.40.20">
    <property type="entry name" value="Ankyrin repeat-containing domain"/>
    <property type="match status" value="1"/>
</dbReference>
<keyword evidence="2 3" id="KW-0040">ANK repeat</keyword>
<feature type="repeat" description="ANK" evidence="3">
    <location>
        <begin position="81"/>
        <end position="105"/>
    </location>
</feature>
<gene>
    <name evidence="4" type="ORF">IEQ34_026374</name>
</gene>
<name>A0AAV7FMD5_DENCH</name>
<dbReference type="Proteomes" id="UP000775213">
    <property type="component" value="Unassembled WGS sequence"/>
</dbReference>
<evidence type="ECO:0000256" key="1">
    <source>
        <dbReference type="ARBA" id="ARBA00022737"/>
    </source>
</evidence>
<dbReference type="InterPro" id="IPR002110">
    <property type="entry name" value="Ankyrin_rpt"/>
</dbReference>
<dbReference type="PROSITE" id="PS50297">
    <property type="entry name" value="ANK_REP_REGION"/>
    <property type="match status" value="2"/>
</dbReference>
<dbReference type="InterPro" id="IPR036770">
    <property type="entry name" value="Ankyrin_rpt-contain_sf"/>
</dbReference>
<dbReference type="SUPFAM" id="SSF48403">
    <property type="entry name" value="Ankyrin repeat"/>
    <property type="match status" value="1"/>
</dbReference>
<dbReference type="PANTHER" id="PTHR24166:SF48">
    <property type="entry name" value="PROTEIN VAPYRIN"/>
    <property type="match status" value="1"/>
</dbReference>
<dbReference type="SMART" id="SM00248">
    <property type="entry name" value="ANK"/>
    <property type="match status" value="2"/>
</dbReference>
<reference evidence="4 5" key="1">
    <citation type="journal article" date="2021" name="Hortic Res">
        <title>Chromosome-scale assembly of the Dendrobium chrysotoxum genome enhances the understanding of orchid evolution.</title>
        <authorList>
            <person name="Zhang Y."/>
            <person name="Zhang G.Q."/>
            <person name="Zhang D."/>
            <person name="Liu X.D."/>
            <person name="Xu X.Y."/>
            <person name="Sun W.H."/>
            <person name="Yu X."/>
            <person name="Zhu X."/>
            <person name="Wang Z.W."/>
            <person name="Zhao X."/>
            <person name="Zhong W.Y."/>
            <person name="Chen H."/>
            <person name="Yin W.L."/>
            <person name="Huang T."/>
            <person name="Niu S.C."/>
            <person name="Liu Z.J."/>
        </authorList>
    </citation>
    <scope>NUCLEOTIDE SEQUENCE [LARGE SCALE GENOMIC DNA]</scope>
    <source>
        <strain evidence="4">Lindl</strain>
    </source>
</reference>
<protein>
    <submittedName>
        <fullName evidence="4">Uncharacterized protein</fullName>
    </submittedName>
</protein>
<accession>A0AAV7FMD5</accession>
<sequence length="112" mass="11854">MAQAMEIDAPKKEDLFKAAESGNASFIRNLSEDELRHALSLTNEDGRSLLHVAASAGRTEVVSFLAAASPSSGIVNSTDEDGWAPLHSATSCGNGEIVNILLENGELKMNKL</sequence>
<dbReference type="PROSITE" id="PS50088">
    <property type="entry name" value="ANK_REPEAT"/>
    <property type="match status" value="2"/>
</dbReference>
<feature type="repeat" description="ANK" evidence="3">
    <location>
        <begin position="45"/>
        <end position="77"/>
    </location>
</feature>
<dbReference type="AlphaFoldDB" id="A0AAV7FMD5"/>
<evidence type="ECO:0000256" key="2">
    <source>
        <dbReference type="ARBA" id="ARBA00023043"/>
    </source>
</evidence>